<evidence type="ECO:0000313" key="4">
    <source>
        <dbReference type="Proteomes" id="UP000466345"/>
    </source>
</evidence>
<dbReference type="Gene3D" id="1.25.40.10">
    <property type="entry name" value="Tetratricopeptide repeat domain"/>
    <property type="match status" value="1"/>
</dbReference>
<dbReference type="InterPro" id="IPR027417">
    <property type="entry name" value="P-loop_NTPase"/>
</dbReference>
<keyword evidence="1" id="KW-0902">Two-component regulatory system</keyword>
<comment type="caution">
    <text evidence="3">The sequence shown here is derived from an EMBL/GenBank/DDBJ whole genome shotgun (WGS) entry which is preliminary data.</text>
</comment>
<evidence type="ECO:0000256" key="1">
    <source>
        <dbReference type="ARBA" id="ARBA00023012"/>
    </source>
</evidence>
<evidence type="ECO:0000313" key="3">
    <source>
        <dbReference type="EMBL" id="MQY14550.1"/>
    </source>
</evidence>
<dbReference type="PRINTS" id="PR00364">
    <property type="entry name" value="DISEASERSIST"/>
</dbReference>
<proteinExistence type="predicted"/>
<organism evidence="3 4">
    <name type="scientific">Streptomyces smaragdinus</name>
    <dbReference type="NCBI Taxonomy" id="2585196"/>
    <lineage>
        <taxon>Bacteria</taxon>
        <taxon>Bacillati</taxon>
        <taxon>Actinomycetota</taxon>
        <taxon>Actinomycetes</taxon>
        <taxon>Kitasatosporales</taxon>
        <taxon>Streptomycetaceae</taxon>
        <taxon>Streptomyces</taxon>
    </lineage>
</organism>
<dbReference type="SUPFAM" id="SSF52540">
    <property type="entry name" value="P-loop containing nucleoside triphosphate hydrolases"/>
    <property type="match status" value="1"/>
</dbReference>
<dbReference type="Gene3D" id="1.10.10.10">
    <property type="entry name" value="Winged helix-like DNA-binding domain superfamily/Winged helix DNA-binding domain"/>
    <property type="match status" value="1"/>
</dbReference>
<dbReference type="SMART" id="SM01043">
    <property type="entry name" value="BTAD"/>
    <property type="match status" value="1"/>
</dbReference>
<feature type="domain" description="Bacterial transcriptional activator" evidence="2">
    <location>
        <begin position="92"/>
        <end position="237"/>
    </location>
</feature>
<gene>
    <name evidence="3" type="ORF">SRB5_47180</name>
</gene>
<dbReference type="PANTHER" id="PTHR47691:SF3">
    <property type="entry name" value="HTH-TYPE TRANSCRIPTIONAL REGULATOR RV0890C-RELATED"/>
    <property type="match status" value="1"/>
</dbReference>
<dbReference type="InterPro" id="IPR058852">
    <property type="entry name" value="HTH_77"/>
</dbReference>
<reference evidence="3 4" key="1">
    <citation type="submission" date="2019-10" db="EMBL/GenBank/DDBJ databases">
        <title>Streptomyces smaragdinus sp. nov. and Streptomyces fabii sp. nov., isolated from the gut of fungus growing-termite Macrotermes natalensis.</title>
        <authorList>
            <person name="Schwitalla J."/>
            <person name="Benndorf R."/>
            <person name="Martin K."/>
            <person name="De Beer W."/>
            <person name="Kaster A.-K."/>
            <person name="Vollmers J."/>
            <person name="Poulsen M."/>
            <person name="Beemelmanns C."/>
        </authorList>
    </citation>
    <scope>NUCLEOTIDE SEQUENCE [LARGE SCALE GENOMIC DNA]</scope>
    <source>
        <strain evidence="3 4">RB5</strain>
    </source>
</reference>
<sequence>MTTELTLLSRVAHRGREITAPGLRGLLALLAGELRAGCSSARLVDGLWRDELPANPANALRILVSRARSQLGADVVVSTPTGYRLALDEDQVDASAVLRAAGAAARHARAGDHAAALASAEEGLAHWDTPPDRDGEPGDPVAELRAERATAHDALVRARALALARLGRGAEAIGPLTEIAGDAPHDEEALAELLRAESATAGPAAALVRYDTYRRRLRDEIGADPGPALTAVHQELLQGDAPVVRYGVPHEPNPLLGRDDDITAVTGLLHSSRVTSIVGPGGLGKTRLAHHVSREADQRVVHFVSLAGITADADVAREVASSLGGEEAPRGGMYAGGAPDSPAGILAALGSGPVLLVLDNCEQVIGGAADLVRELVALSRDLRVLVTSRAPLALSSEAVYQLPQLSQETSVALFEQRARAARPDAELPADVVADLCRHLDGLPLAVELAAARVRVVSVPEIARRLGDRFALLRGGSRDVPERHRTLRAVVEWSWNLLEEDGRAALRALSVFPGGFTEEAADRLLGADGDALFLLEQLVDQSLLKAADTAAGIRFHMLETVREFSAGRRAAAGEDAAVEDRFLDWAREFGLANHDALLGGEPLRHWPRLRAEQDNLVPALRLALARGDAPVTAAVGAVLAAVWGTDSGSIYRLVSLAADTAVPLSHYHPDARHTEALRTLCAVTVGALSLGFGSQSPRHLVVLRRLPPADPDNLVRALSVVLCVLPETRPPGYEPLQELCADDRPLLAGVAECVASYLWEYAYEPERALASARRMLTVVDAVPNPSLQLLGHGRVSELCMAAGLGEEAYRNLLAALDTVRHLGDLSPTTGVRWGLVLACLQRGELDEAEEWVASAERSQSGEHPVTVGPDLPARAELALARGLTELGLKRWRLAMEEMATPGAPDPWAERVVACAVAAHAYAGRLEPVAAATAGLRERTRSALADGSRPAAEILGFGTALLALGLVRLAEGDTSGVRLLALAERLHVPREFHPTLAADRAREAAGAADAAGYAEAVARYAGLGREELWEAARGLVAGV</sequence>
<dbReference type="GO" id="GO:0043531">
    <property type="term" value="F:ADP binding"/>
    <property type="evidence" value="ECO:0007669"/>
    <property type="project" value="InterPro"/>
</dbReference>
<dbReference type="Pfam" id="PF25872">
    <property type="entry name" value="HTH_77"/>
    <property type="match status" value="1"/>
</dbReference>
<dbReference type="PANTHER" id="PTHR47691">
    <property type="entry name" value="REGULATOR-RELATED"/>
    <property type="match status" value="1"/>
</dbReference>
<evidence type="ECO:0000259" key="2">
    <source>
        <dbReference type="SMART" id="SM01043"/>
    </source>
</evidence>
<dbReference type="EMBL" id="WEGJ01000022">
    <property type="protein sequence ID" value="MQY14550.1"/>
    <property type="molecule type" value="Genomic_DNA"/>
</dbReference>
<dbReference type="Pfam" id="PF03704">
    <property type="entry name" value="BTAD"/>
    <property type="match status" value="1"/>
</dbReference>
<name>A0A7K0CM47_9ACTN</name>
<accession>A0A7K0CM47</accession>
<dbReference type="AlphaFoldDB" id="A0A7K0CM47"/>
<keyword evidence="4" id="KW-1185">Reference proteome</keyword>
<dbReference type="InterPro" id="IPR005158">
    <property type="entry name" value="BTAD"/>
</dbReference>
<dbReference type="GO" id="GO:0000160">
    <property type="term" value="P:phosphorelay signal transduction system"/>
    <property type="evidence" value="ECO:0007669"/>
    <property type="project" value="UniProtKB-KW"/>
</dbReference>
<dbReference type="SUPFAM" id="SSF48452">
    <property type="entry name" value="TPR-like"/>
    <property type="match status" value="1"/>
</dbReference>
<dbReference type="Proteomes" id="UP000466345">
    <property type="component" value="Unassembled WGS sequence"/>
</dbReference>
<dbReference type="Gene3D" id="3.40.50.300">
    <property type="entry name" value="P-loop containing nucleotide triphosphate hydrolases"/>
    <property type="match status" value="1"/>
</dbReference>
<dbReference type="RefSeq" id="WP_323378354.1">
    <property type="nucleotide sequence ID" value="NZ_WEGJ01000022.1"/>
</dbReference>
<protein>
    <recommendedName>
        <fullName evidence="2">Bacterial transcriptional activator domain-containing protein</fullName>
    </recommendedName>
</protein>
<dbReference type="InterPro" id="IPR036388">
    <property type="entry name" value="WH-like_DNA-bd_sf"/>
</dbReference>
<dbReference type="InterPro" id="IPR011990">
    <property type="entry name" value="TPR-like_helical_dom_sf"/>
</dbReference>